<keyword evidence="2" id="KW-1185">Reference proteome</keyword>
<proteinExistence type="predicted"/>
<evidence type="ECO:0008006" key="3">
    <source>
        <dbReference type="Google" id="ProtNLM"/>
    </source>
</evidence>
<dbReference type="KEGG" id="rsb:RS694_18500"/>
<evidence type="ECO:0000313" key="1">
    <source>
        <dbReference type="EMBL" id="APW44315.1"/>
    </source>
</evidence>
<dbReference type="EMBL" id="CP019239">
    <property type="protein sequence ID" value="APW44315.1"/>
    <property type="molecule type" value="Genomic_DNA"/>
</dbReference>
<accession>A0A1P8KEC4</accession>
<gene>
    <name evidence="1" type="ORF">RS694_18500</name>
</gene>
<evidence type="ECO:0000313" key="2">
    <source>
        <dbReference type="Proteomes" id="UP000186110"/>
    </source>
</evidence>
<dbReference type="AlphaFoldDB" id="A0A1P8KEC4"/>
<dbReference type="RefSeq" id="WP_029706529.1">
    <property type="nucleotide sequence ID" value="NZ_CP019239.1"/>
</dbReference>
<dbReference type="InterPro" id="IPR025833">
    <property type="entry name" value="GDYXXLXY"/>
</dbReference>
<sequence length="164" mass="18287">MRKWIAVIAGALVLLAVNFSIYQREQLLSEGRVVLLELAPVDPRSLMQGDYMALRFKVADEALGRQTNTPLHDGHIVVTLDQNGVGSFTRLDHGAATAAQEVRLRYRIRNEQAKFATNAFFFQEGHAQQYEVARYGEFRVAKNGDMILTAMRGADLKTLGPPTP</sequence>
<protein>
    <recommendedName>
        <fullName evidence="3">GDYXXLXY domain-containing protein</fullName>
    </recommendedName>
</protein>
<dbReference type="Proteomes" id="UP000186110">
    <property type="component" value="Chromosome"/>
</dbReference>
<dbReference type="Pfam" id="PF14345">
    <property type="entry name" value="GDYXXLXY"/>
    <property type="match status" value="1"/>
</dbReference>
<name>A0A1P8KEC4_9BURK</name>
<organism evidence="1 2">
    <name type="scientific">Rhodoferax saidenbachensis</name>
    <dbReference type="NCBI Taxonomy" id="1484693"/>
    <lineage>
        <taxon>Bacteria</taxon>
        <taxon>Pseudomonadati</taxon>
        <taxon>Pseudomonadota</taxon>
        <taxon>Betaproteobacteria</taxon>
        <taxon>Burkholderiales</taxon>
        <taxon>Comamonadaceae</taxon>
        <taxon>Rhodoferax</taxon>
    </lineage>
</organism>
<dbReference type="eggNOG" id="COG4929">
    <property type="taxonomic scope" value="Bacteria"/>
</dbReference>
<reference evidence="1 2" key="1">
    <citation type="submission" date="2017-01" db="EMBL/GenBank/DDBJ databases">
        <authorList>
            <person name="Mah S.A."/>
            <person name="Swanson W.J."/>
            <person name="Moy G.W."/>
            <person name="Vacquier V.D."/>
        </authorList>
    </citation>
    <scope>NUCLEOTIDE SEQUENCE [LARGE SCALE GENOMIC DNA]</scope>
    <source>
        <strain evidence="1 2">DSM 22694</strain>
    </source>
</reference>